<reference evidence="1" key="1">
    <citation type="journal article" date="2023" name="GigaByte">
        <title>Genome assembly of the bearded iris, Iris pallida Lam.</title>
        <authorList>
            <person name="Bruccoleri R.E."/>
            <person name="Oakeley E.J."/>
            <person name="Faust A.M.E."/>
            <person name="Altorfer M."/>
            <person name="Dessus-Babus S."/>
            <person name="Burckhardt D."/>
            <person name="Oertli M."/>
            <person name="Naumann U."/>
            <person name="Petersen F."/>
            <person name="Wong J."/>
        </authorList>
    </citation>
    <scope>NUCLEOTIDE SEQUENCE</scope>
    <source>
        <strain evidence="1">GSM-AAB239-AS_SAM_17_03QT</strain>
    </source>
</reference>
<keyword evidence="2" id="KW-1185">Reference proteome</keyword>
<comment type="caution">
    <text evidence="1">The sequence shown here is derived from an EMBL/GenBank/DDBJ whole genome shotgun (WGS) entry which is preliminary data.</text>
</comment>
<evidence type="ECO:0000313" key="2">
    <source>
        <dbReference type="Proteomes" id="UP001140949"/>
    </source>
</evidence>
<evidence type="ECO:0000313" key="1">
    <source>
        <dbReference type="EMBL" id="KAJ6808211.1"/>
    </source>
</evidence>
<dbReference type="EMBL" id="JANAVB010033420">
    <property type="protein sequence ID" value="KAJ6808211.1"/>
    <property type="molecule type" value="Genomic_DNA"/>
</dbReference>
<organism evidence="1 2">
    <name type="scientific">Iris pallida</name>
    <name type="common">Sweet iris</name>
    <dbReference type="NCBI Taxonomy" id="29817"/>
    <lineage>
        <taxon>Eukaryota</taxon>
        <taxon>Viridiplantae</taxon>
        <taxon>Streptophyta</taxon>
        <taxon>Embryophyta</taxon>
        <taxon>Tracheophyta</taxon>
        <taxon>Spermatophyta</taxon>
        <taxon>Magnoliopsida</taxon>
        <taxon>Liliopsida</taxon>
        <taxon>Asparagales</taxon>
        <taxon>Iridaceae</taxon>
        <taxon>Iridoideae</taxon>
        <taxon>Irideae</taxon>
        <taxon>Iris</taxon>
    </lineage>
</organism>
<sequence>MFLVIFTSLHMYAIRRVSIQKFWLSFVLKLSNLRLHYVDTSLV</sequence>
<dbReference type="Proteomes" id="UP001140949">
    <property type="component" value="Unassembled WGS sequence"/>
</dbReference>
<gene>
    <name evidence="1" type="ORF">M6B38_167630</name>
</gene>
<dbReference type="AlphaFoldDB" id="A0AAX6EWA3"/>
<name>A0AAX6EWA3_IRIPA</name>
<protein>
    <submittedName>
        <fullName evidence="1">Uncharacterized protein</fullName>
    </submittedName>
</protein>
<accession>A0AAX6EWA3</accession>
<proteinExistence type="predicted"/>
<reference evidence="1" key="2">
    <citation type="submission" date="2023-04" db="EMBL/GenBank/DDBJ databases">
        <authorList>
            <person name="Bruccoleri R.E."/>
            <person name="Oakeley E.J."/>
            <person name="Faust A.-M."/>
            <person name="Dessus-Babus S."/>
            <person name="Altorfer M."/>
            <person name="Burckhardt D."/>
            <person name="Oertli M."/>
            <person name="Naumann U."/>
            <person name="Petersen F."/>
            <person name="Wong J."/>
        </authorList>
    </citation>
    <scope>NUCLEOTIDE SEQUENCE</scope>
    <source>
        <strain evidence="1">GSM-AAB239-AS_SAM_17_03QT</strain>
        <tissue evidence="1">Leaf</tissue>
    </source>
</reference>